<reference evidence="2" key="2">
    <citation type="submission" date="2021-04" db="EMBL/GenBank/DDBJ databases">
        <authorList>
            <person name="Gilroy R."/>
        </authorList>
    </citation>
    <scope>NUCLEOTIDE SEQUENCE</scope>
    <source>
        <strain evidence="2">Gambia16-554</strain>
    </source>
</reference>
<sequence length="193" mass="21794">MIRDDYTIFVEGTADVCFISQLIGHIWNVSSAGNHIHQTGGYTNLIADTTKNTYINLMKRTTDDGGVNLVIFDADNDFNERRKTLLDWGRKNNVRFELFLLPDNKGNGELEDLLERIIFHQNKPVMDCWKGYEESLSHVFLPWKAGAPLTIPAKKTKIYAYLEVLLGPSNSEKKKSRSHTGSTTTQTTGTLTP</sequence>
<dbReference type="EMBL" id="DXAW01000025">
    <property type="protein sequence ID" value="HIZ85051.1"/>
    <property type="molecule type" value="Genomic_DNA"/>
</dbReference>
<proteinExistence type="predicted"/>
<feature type="compositionally biased region" description="Low complexity" evidence="1">
    <location>
        <begin position="180"/>
        <end position="193"/>
    </location>
</feature>
<dbReference type="AlphaFoldDB" id="A0A9D2GP28"/>
<dbReference type="InterPro" id="IPR024508">
    <property type="entry name" value="DUF3226"/>
</dbReference>
<feature type="region of interest" description="Disordered" evidence="1">
    <location>
        <begin position="170"/>
        <end position="193"/>
    </location>
</feature>
<dbReference type="Proteomes" id="UP000824115">
    <property type="component" value="Unassembled WGS sequence"/>
</dbReference>
<protein>
    <submittedName>
        <fullName evidence="2">Uncharacterized protein</fullName>
    </submittedName>
</protein>
<organism evidence="2 3">
    <name type="scientific">Candidatus Coprenecus stercoravium</name>
    <dbReference type="NCBI Taxonomy" id="2840735"/>
    <lineage>
        <taxon>Bacteria</taxon>
        <taxon>Pseudomonadati</taxon>
        <taxon>Bacteroidota</taxon>
        <taxon>Bacteroidia</taxon>
        <taxon>Bacteroidales</taxon>
        <taxon>Rikenellaceae</taxon>
        <taxon>Rikenellaceae incertae sedis</taxon>
        <taxon>Candidatus Coprenecus</taxon>
    </lineage>
</organism>
<evidence type="ECO:0000256" key="1">
    <source>
        <dbReference type="SAM" id="MobiDB-lite"/>
    </source>
</evidence>
<comment type="caution">
    <text evidence="2">The sequence shown here is derived from an EMBL/GenBank/DDBJ whole genome shotgun (WGS) entry which is preliminary data.</text>
</comment>
<dbReference type="Pfam" id="PF11536">
    <property type="entry name" value="DUF3226"/>
    <property type="match status" value="1"/>
</dbReference>
<reference evidence="2" key="1">
    <citation type="journal article" date="2021" name="PeerJ">
        <title>Extensive microbial diversity within the chicken gut microbiome revealed by metagenomics and culture.</title>
        <authorList>
            <person name="Gilroy R."/>
            <person name="Ravi A."/>
            <person name="Getino M."/>
            <person name="Pursley I."/>
            <person name="Horton D.L."/>
            <person name="Alikhan N.F."/>
            <person name="Baker D."/>
            <person name="Gharbi K."/>
            <person name="Hall N."/>
            <person name="Watson M."/>
            <person name="Adriaenssens E.M."/>
            <person name="Foster-Nyarko E."/>
            <person name="Jarju S."/>
            <person name="Secka A."/>
            <person name="Antonio M."/>
            <person name="Oren A."/>
            <person name="Chaudhuri R.R."/>
            <person name="La Ragione R."/>
            <person name="Hildebrand F."/>
            <person name="Pallen M.J."/>
        </authorList>
    </citation>
    <scope>NUCLEOTIDE SEQUENCE</scope>
    <source>
        <strain evidence="2">Gambia16-554</strain>
    </source>
</reference>
<name>A0A9D2GP28_9BACT</name>
<gene>
    <name evidence="2" type="ORF">IAC04_00975</name>
</gene>
<evidence type="ECO:0000313" key="2">
    <source>
        <dbReference type="EMBL" id="HIZ85051.1"/>
    </source>
</evidence>
<evidence type="ECO:0000313" key="3">
    <source>
        <dbReference type="Proteomes" id="UP000824115"/>
    </source>
</evidence>
<accession>A0A9D2GP28</accession>